<evidence type="ECO:0000313" key="1">
    <source>
        <dbReference type="EMBL" id="SUZ49899.1"/>
    </source>
</evidence>
<sequence>MKELIATILLLFSSGVIAQEKKVWACQGTHSSGFSWETEEGYSWESAMFNTNNIFVTLDGSNSSFKNSELDRDFECAQANVFEPNHVYCVDTRGSDLFRLNKETGQAALSSLYGATTASIDYRDSVAVTLYQCTKI</sequence>
<dbReference type="EMBL" id="UINC01000142">
    <property type="protein sequence ID" value="SUZ49899.1"/>
    <property type="molecule type" value="Genomic_DNA"/>
</dbReference>
<accession>A0A381N620</accession>
<proteinExistence type="predicted"/>
<name>A0A381N620_9ZZZZ</name>
<gene>
    <name evidence="1" type="ORF">METZ01_LOCUS2753</name>
</gene>
<reference evidence="1" key="1">
    <citation type="submission" date="2018-05" db="EMBL/GenBank/DDBJ databases">
        <authorList>
            <person name="Lanie J.A."/>
            <person name="Ng W.-L."/>
            <person name="Kazmierczak K.M."/>
            <person name="Andrzejewski T.M."/>
            <person name="Davidsen T.M."/>
            <person name="Wayne K.J."/>
            <person name="Tettelin H."/>
            <person name="Glass J.I."/>
            <person name="Rusch D."/>
            <person name="Podicherti R."/>
            <person name="Tsui H.-C.T."/>
            <person name="Winkler M.E."/>
        </authorList>
    </citation>
    <scope>NUCLEOTIDE SEQUENCE</scope>
</reference>
<organism evidence="1">
    <name type="scientific">marine metagenome</name>
    <dbReference type="NCBI Taxonomy" id="408172"/>
    <lineage>
        <taxon>unclassified sequences</taxon>
        <taxon>metagenomes</taxon>
        <taxon>ecological metagenomes</taxon>
    </lineage>
</organism>
<protein>
    <submittedName>
        <fullName evidence="1">Uncharacterized protein</fullName>
    </submittedName>
</protein>
<dbReference type="AlphaFoldDB" id="A0A381N620"/>